<keyword evidence="6" id="KW-0186">Copper</keyword>
<evidence type="ECO:0000256" key="6">
    <source>
        <dbReference type="RuleBase" id="RU367022"/>
    </source>
</evidence>
<evidence type="ECO:0000256" key="4">
    <source>
        <dbReference type="ARBA" id="ARBA00022989"/>
    </source>
</evidence>
<evidence type="ECO:0000313" key="7">
    <source>
        <dbReference type="EMBL" id="TFK96179.1"/>
    </source>
</evidence>
<reference evidence="7 8" key="1">
    <citation type="journal article" date="2019" name="Nat. Ecol. Evol.">
        <title>Megaphylogeny resolves global patterns of mushroom evolution.</title>
        <authorList>
            <person name="Varga T."/>
            <person name="Krizsan K."/>
            <person name="Foldi C."/>
            <person name="Dima B."/>
            <person name="Sanchez-Garcia M."/>
            <person name="Sanchez-Ramirez S."/>
            <person name="Szollosi G.J."/>
            <person name="Szarkandi J.G."/>
            <person name="Papp V."/>
            <person name="Albert L."/>
            <person name="Andreopoulos W."/>
            <person name="Angelini C."/>
            <person name="Antonin V."/>
            <person name="Barry K.W."/>
            <person name="Bougher N.L."/>
            <person name="Buchanan P."/>
            <person name="Buyck B."/>
            <person name="Bense V."/>
            <person name="Catcheside P."/>
            <person name="Chovatia M."/>
            <person name="Cooper J."/>
            <person name="Damon W."/>
            <person name="Desjardin D."/>
            <person name="Finy P."/>
            <person name="Geml J."/>
            <person name="Haridas S."/>
            <person name="Hughes K."/>
            <person name="Justo A."/>
            <person name="Karasinski D."/>
            <person name="Kautmanova I."/>
            <person name="Kiss B."/>
            <person name="Kocsube S."/>
            <person name="Kotiranta H."/>
            <person name="LaButti K.M."/>
            <person name="Lechner B.E."/>
            <person name="Liimatainen K."/>
            <person name="Lipzen A."/>
            <person name="Lukacs Z."/>
            <person name="Mihaltcheva S."/>
            <person name="Morgado L.N."/>
            <person name="Niskanen T."/>
            <person name="Noordeloos M.E."/>
            <person name="Ohm R.A."/>
            <person name="Ortiz-Santana B."/>
            <person name="Ovrebo C."/>
            <person name="Racz N."/>
            <person name="Riley R."/>
            <person name="Savchenko A."/>
            <person name="Shiryaev A."/>
            <person name="Soop K."/>
            <person name="Spirin V."/>
            <person name="Szebenyi C."/>
            <person name="Tomsovsky M."/>
            <person name="Tulloss R.E."/>
            <person name="Uehling J."/>
            <person name="Grigoriev I.V."/>
            <person name="Vagvolgyi C."/>
            <person name="Papp T."/>
            <person name="Martin F.M."/>
            <person name="Miettinen O."/>
            <person name="Hibbett D.S."/>
            <person name="Nagy L.G."/>
        </authorList>
    </citation>
    <scope>NUCLEOTIDE SEQUENCE [LARGE SCALE GENOMIC DNA]</scope>
    <source>
        <strain evidence="7 8">CBS 309.79</strain>
    </source>
</reference>
<keyword evidence="4 6" id="KW-1133">Transmembrane helix</keyword>
<dbReference type="GO" id="GO:0016020">
    <property type="term" value="C:membrane"/>
    <property type="evidence" value="ECO:0007669"/>
    <property type="project" value="UniProtKB-SubCell"/>
</dbReference>
<keyword evidence="6" id="KW-0187">Copper transport</keyword>
<proteinExistence type="inferred from homology"/>
<accession>A0A5C3Q596</accession>
<dbReference type="PANTHER" id="PTHR12483">
    <property type="entry name" value="SOLUTE CARRIER FAMILY 31 COPPER TRANSPORTERS"/>
    <property type="match status" value="1"/>
</dbReference>
<dbReference type="OrthoDB" id="161814at2759"/>
<comment type="similarity">
    <text evidence="2 6">Belongs to the copper transporter (Ctr) (TC 1.A.56) family. SLC31A subfamily.</text>
</comment>
<organism evidence="7 8">
    <name type="scientific">Pterulicium gracile</name>
    <dbReference type="NCBI Taxonomy" id="1884261"/>
    <lineage>
        <taxon>Eukaryota</taxon>
        <taxon>Fungi</taxon>
        <taxon>Dikarya</taxon>
        <taxon>Basidiomycota</taxon>
        <taxon>Agaricomycotina</taxon>
        <taxon>Agaricomycetes</taxon>
        <taxon>Agaricomycetidae</taxon>
        <taxon>Agaricales</taxon>
        <taxon>Pleurotineae</taxon>
        <taxon>Pterulaceae</taxon>
        <taxon>Pterulicium</taxon>
    </lineage>
</organism>
<comment type="subcellular location">
    <subcellularLocation>
        <location evidence="1 6">Membrane</location>
        <topology evidence="1 6">Multi-pass membrane protein</topology>
    </subcellularLocation>
</comment>
<dbReference type="InterPro" id="IPR007274">
    <property type="entry name" value="Cop_transporter"/>
</dbReference>
<evidence type="ECO:0000256" key="3">
    <source>
        <dbReference type="ARBA" id="ARBA00022692"/>
    </source>
</evidence>
<gene>
    <name evidence="7" type="ORF">BDV98DRAFT_597854</name>
</gene>
<evidence type="ECO:0000313" key="8">
    <source>
        <dbReference type="Proteomes" id="UP000305067"/>
    </source>
</evidence>
<dbReference type="PANTHER" id="PTHR12483:SF73">
    <property type="entry name" value="COPPER TRANSPORT PROTEIN CTR3"/>
    <property type="match status" value="1"/>
</dbReference>
<evidence type="ECO:0000256" key="1">
    <source>
        <dbReference type="ARBA" id="ARBA00004141"/>
    </source>
</evidence>
<sequence length="164" mass="18623">MDMGGGAAAEGPKCKISMLWNWYTIDACFISRQWHVRTIGQYAGTVISLFFIMIILEYFRRAAREYDRRLIAKYKKAGIRDSQDDIAKLPTGATVLKPIKPTFLEQFIRSFFYFVQFGAGYILMLTAMYYNGGLILAIFFGAWVGYFLAGSDTLGHVETRDACC</sequence>
<dbReference type="EMBL" id="ML178865">
    <property type="protein sequence ID" value="TFK96179.1"/>
    <property type="molecule type" value="Genomic_DNA"/>
</dbReference>
<feature type="transmembrane region" description="Helical" evidence="6">
    <location>
        <begin position="39"/>
        <end position="59"/>
    </location>
</feature>
<keyword evidence="6" id="KW-0406">Ion transport</keyword>
<keyword evidence="5 6" id="KW-0472">Membrane</keyword>
<keyword evidence="8" id="KW-1185">Reference proteome</keyword>
<evidence type="ECO:0000256" key="2">
    <source>
        <dbReference type="ARBA" id="ARBA00006921"/>
    </source>
</evidence>
<keyword evidence="3 6" id="KW-0812">Transmembrane</keyword>
<dbReference type="STRING" id="1884261.A0A5C3Q596"/>
<dbReference type="Pfam" id="PF04145">
    <property type="entry name" value="Ctr"/>
    <property type="match status" value="1"/>
</dbReference>
<feature type="transmembrane region" description="Helical" evidence="6">
    <location>
        <begin position="130"/>
        <end position="149"/>
    </location>
</feature>
<dbReference type="GO" id="GO:0005375">
    <property type="term" value="F:copper ion transmembrane transporter activity"/>
    <property type="evidence" value="ECO:0007669"/>
    <property type="project" value="UniProtKB-UniRule"/>
</dbReference>
<keyword evidence="6" id="KW-0813">Transport</keyword>
<name>A0A5C3Q596_9AGAR</name>
<dbReference type="AlphaFoldDB" id="A0A5C3Q596"/>
<dbReference type="Proteomes" id="UP000305067">
    <property type="component" value="Unassembled WGS sequence"/>
</dbReference>
<evidence type="ECO:0000256" key="5">
    <source>
        <dbReference type="ARBA" id="ARBA00023136"/>
    </source>
</evidence>
<protein>
    <recommendedName>
        <fullName evidence="6">Copper transport protein</fullName>
    </recommendedName>
</protein>
<feature type="transmembrane region" description="Helical" evidence="6">
    <location>
        <begin position="107"/>
        <end position="124"/>
    </location>
</feature>